<organism evidence="1 2">
    <name type="scientific">Brockia lithotrophica</name>
    <dbReference type="NCBI Taxonomy" id="933949"/>
    <lineage>
        <taxon>Bacteria</taxon>
        <taxon>Bacillati</taxon>
        <taxon>Bacillota</taxon>
        <taxon>Bacilli</taxon>
        <taxon>Bacillales</taxon>
        <taxon>Bacillales Family X. Incertae Sedis</taxon>
        <taxon>Brockia</taxon>
    </lineage>
</organism>
<dbReference type="AlphaFoldDB" id="A0A2T5G543"/>
<proteinExistence type="predicted"/>
<evidence type="ECO:0000313" key="1">
    <source>
        <dbReference type="EMBL" id="PTQ51300.1"/>
    </source>
</evidence>
<sequence length="55" mass="6308">MPATPLARRARRLLCSVKGRKGCPGSIISPFPLCFHEPRRLRAWRLRADHDTPSR</sequence>
<comment type="caution">
    <text evidence="1">The sequence shown here is derived from an EMBL/GenBank/DDBJ whole genome shotgun (WGS) entry which is preliminary data.</text>
</comment>
<dbReference type="EMBL" id="PEBW01000006">
    <property type="protein sequence ID" value="PTQ51300.1"/>
    <property type="molecule type" value="Genomic_DNA"/>
</dbReference>
<evidence type="ECO:0000313" key="2">
    <source>
        <dbReference type="Proteomes" id="UP000244016"/>
    </source>
</evidence>
<accession>A0A2T5G543</accession>
<reference evidence="1 2" key="1">
    <citation type="submission" date="2017-08" db="EMBL/GenBank/DDBJ databases">
        <title>Burning lignite coal seam in the remote Altai Mountains harbors a hydrogen-driven thermophilic microbial community.</title>
        <authorList>
            <person name="Kadnikov V.V."/>
            <person name="Mardanov A.V."/>
            <person name="Ivasenko D."/>
            <person name="Beletsky A.V."/>
            <person name="Karnachuk O.V."/>
            <person name="Ravin N.V."/>
        </authorList>
    </citation>
    <scope>NUCLEOTIDE SEQUENCE [LARGE SCALE GENOMIC DNA]</scope>
    <source>
        <strain evidence="1">AL31</strain>
    </source>
</reference>
<gene>
    <name evidence="1" type="ORF">BLITH_0126</name>
</gene>
<protein>
    <submittedName>
        <fullName evidence="1">Uncharacterized protein</fullName>
    </submittedName>
</protein>
<dbReference type="Proteomes" id="UP000244016">
    <property type="component" value="Unassembled WGS sequence"/>
</dbReference>
<name>A0A2T5G543_9BACL</name>